<sequence length="63" mass="7393">MPLTEYIQAVLSKATPILDKYWFFINSIRGEYNWLILACKKLVVRVFNRGDGLLWDLVKYVGL</sequence>
<comment type="caution">
    <text evidence="1">The sequence shown here is derived from an EMBL/GenBank/DDBJ whole genome shotgun (WGS) entry which is preliminary data.</text>
</comment>
<reference evidence="1" key="1">
    <citation type="journal article" date="2023" name="Mol. Phylogenet. Evol.">
        <title>Genome-scale phylogeny and comparative genomics of the fungal order Sordariales.</title>
        <authorList>
            <person name="Hensen N."/>
            <person name="Bonometti L."/>
            <person name="Westerberg I."/>
            <person name="Brannstrom I.O."/>
            <person name="Guillou S."/>
            <person name="Cros-Aarteil S."/>
            <person name="Calhoun S."/>
            <person name="Haridas S."/>
            <person name="Kuo A."/>
            <person name="Mondo S."/>
            <person name="Pangilinan J."/>
            <person name="Riley R."/>
            <person name="LaButti K."/>
            <person name="Andreopoulos B."/>
            <person name="Lipzen A."/>
            <person name="Chen C."/>
            <person name="Yan M."/>
            <person name="Daum C."/>
            <person name="Ng V."/>
            <person name="Clum A."/>
            <person name="Steindorff A."/>
            <person name="Ohm R.A."/>
            <person name="Martin F."/>
            <person name="Silar P."/>
            <person name="Natvig D.O."/>
            <person name="Lalanne C."/>
            <person name="Gautier V."/>
            <person name="Ament-Velasquez S.L."/>
            <person name="Kruys A."/>
            <person name="Hutchinson M.I."/>
            <person name="Powell A.J."/>
            <person name="Barry K."/>
            <person name="Miller A.N."/>
            <person name="Grigoriev I.V."/>
            <person name="Debuchy R."/>
            <person name="Gladieux P."/>
            <person name="Hiltunen Thoren M."/>
            <person name="Johannesson H."/>
        </authorList>
    </citation>
    <scope>NUCLEOTIDE SEQUENCE</scope>
    <source>
        <strain evidence="1">CBS 955.72</strain>
    </source>
</reference>
<evidence type="ECO:0000313" key="1">
    <source>
        <dbReference type="EMBL" id="KAK3339859.1"/>
    </source>
</evidence>
<proteinExistence type="predicted"/>
<dbReference type="Proteomes" id="UP001275084">
    <property type="component" value="Unassembled WGS sequence"/>
</dbReference>
<name>A0AAJ0H5D2_9PEZI</name>
<gene>
    <name evidence="1" type="ORF">B0T25DRAFT_466579</name>
</gene>
<protein>
    <submittedName>
        <fullName evidence="1">Uncharacterized protein</fullName>
    </submittedName>
</protein>
<reference evidence="1" key="2">
    <citation type="submission" date="2023-06" db="EMBL/GenBank/DDBJ databases">
        <authorList>
            <consortium name="Lawrence Berkeley National Laboratory"/>
            <person name="Haridas S."/>
            <person name="Hensen N."/>
            <person name="Bonometti L."/>
            <person name="Westerberg I."/>
            <person name="Brannstrom I.O."/>
            <person name="Guillou S."/>
            <person name="Cros-Aarteil S."/>
            <person name="Calhoun S."/>
            <person name="Kuo A."/>
            <person name="Mondo S."/>
            <person name="Pangilinan J."/>
            <person name="Riley R."/>
            <person name="Labutti K."/>
            <person name="Andreopoulos B."/>
            <person name="Lipzen A."/>
            <person name="Chen C."/>
            <person name="Yanf M."/>
            <person name="Daum C."/>
            <person name="Ng V."/>
            <person name="Clum A."/>
            <person name="Steindorff A."/>
            <person name="Ohm R."/>
            <person name="Martin F."/>
            <person name="Silar P."/>
            <person name="Natvig D."/>
            <person name="Lalanne C."/>
            <person name="Gautier V."/>
            <person name="Ament-Velasquez S.L."/>
            <person name="Kruys A."/>
            <person name="Hutchinson M.I."/>
            <person name="Powell A.J."/>
            <person name="Barry K."/>
            <person name="Miller A.N."/>
            <person name="Grigoriev I.V."/>
            <person name="Debuchy R."/>
            <person name="Gladieux P."/>
            <person name="Thoren M.H."/>
            <person name="Johannesson H."/>
        </authorList>
    </citation>
    <scope>NUCLEOTIDE SEQUENCE</scope>
    <source>
        <strain evidence="1">CBS 955.72</strain>
    </source>
</reference>
<accession>A0AAJ0H5D2</accession>
<dbReference type="AlphaFoldDB" id="A0AAJ0H5D2"/>
<dbReference type="EMBL" id="JAUIQD010000009">
    <property type="protein sequence ID" value="KAK3339859.1"/>
    <property type="molecule type" value="Genomic_DNA"/>
</dbReference>
<keyword evidence="2" id="KW-1185">Reference proteome</keyword>
<organism evidence="1 2">
    <name type="scientific">Lasiosphaeria hispida</name>
    <dbReference type="NCBI Taxonomy" id="260671"/>
    <lineage>
        <taxon>Eukaryota</taxon>
        <taxon>Fungi</taxon>
        <taxon>Dikarya</taxon>
        <taxon>Ascomycota</taxon>
        <taxon>Pezizomycotina</taxon>
        <taxon>Sordariomycetes</taxon>
        <taxon>Sordariomycetidae</taxon>
        <taxon>Sordariales</taxon>
        <taxon>Lasiosphaeriaceae</taxon>
        <taxon>Lasiosphaeria</taxon>
    </lineage>
</organism>
<evidence type="ECO:0000313" key="2">
    <source>
        <dbReference type="Proteomes" id="UP001275084"/>
    </source>
</evidence>